<dbReference type="GO" id="GO:0022857">
    <property type="term" value="F:transmembrane transporter activity"/>
    <property type="evidence" value="ECO:0007669"/>
    <property type="project" value="TreeGrafter"/>
</dbReference>
<dbReference type="AlphaFoldDB" id="X0YA95"/>
<gene>
    <name evidence="2" type="ORF">S01H1_80166</name>
</gene>
<dbReference type="PANTHER" id="PTHR24220">
    <property type="entry name" value="IMPORT ATP-BINDING PROTEIN"/>
    <property type="match status" value="1"/>
</dbReference>
<organism evidence="2">
    <name type="scientific">marine sediment metagenome</name>
    <dbReference type="NCBI Taxonomy" id="412755"/>
    <lineage>
        <taxon>unclassified sequences</taxon>
        <taxon>metagenomes</taxon>
        <taxon>ecological metagenomes</taxon>
    </lineage>
</organism>
<protein>
    <recommendedName>
        <fullName evidence="1">ABC transporter domain-containing protein</fullName>
    </recommendedName>
</protein>
<proteinExistence type="predicted"/>
<dbReference type="GO" id="GO:0005524">
    <property type="term" value="F:ATP binding"/>
    <property type="evidence" value="ECO:0007669"/>
    <property type="project" value="InterPro"/>
</dbReference>
<dbReference type="GO" id="GO:0016887">
    <property type="term" value="F:ATP hydrolysis activity"/>
    <property type="evidence" value="ECO:0007669"/>
    <property type="project" value="InterPro"/>
</dbReference>
<evidence type="ECO:0000313" key="2">
    <source>
        <dbReference type="EMBL" id="GAG45643.1"/>
    </source>
</evidence>
<reference evidence="2" key="1">
    <citation type="journal article" date="2014" name="Front. Microbiol.">
        <title>High frequency of phylogenetically diverse reductive dehalogenase-homologous genes in deep subseafloor sedimentary metagenomes.</title>
        <authorList>
            <person name="Kawai M."/>
            <person name="Futagami T."/>
            <person name="Toyoda A."/>
            <person name="Takaki Y."/>
            <person name="Nishi S."/>
            <person name="Hori S."/>
            <person name="Arai W."/>
            <person name="Tsubouchi T."/>
            <person name="Morono Y."/>
            <person name="Uchiyama I."/>
            <person name="Ito T."/>
            <person name="Fujiyama A."/>
            <person name="Inagaki F."/>
            <person name="Takami H."/>
        </authorList>
    </citation>
    <scope>NUCLEOTIDE SEQUENCE</scope>
    <source>
        <strain evidence="2">Expedition CK06-06</strain>
    </source>
</reference>
<sequence>MQPIIELRDVWKIYQMDKVQVPALKGLNIKIRPQEFVAVIGPSGSGKSTCMNMIGCLDIPSRGTVFLEGKDISKLHESDLAQIRG</sequence>
<comment type="caution">
    <text evidence="2">The sequence shown here is derived from an EMBL/GenBank/DDBJ whole genome shotgun (WGS) entry which is preliminary data.</text>
</comment>
<dbReference type="Pfam" id="PF00005">
    <property type="entry name" value="ABC_tran"/>
    <property type="match status" value="1"/>
</dbReference>
<dbReference type="InterPro" id="IPR015854">
    <property type="entry name" value="ABC_transpr_LolD-like"/>
</dbReference>
<dbReference type="InterPro" id="IPR027417">
    <property type="entry name" value="P-loop_NTPase"/>
</dbReference>
<name>X0YA95_9ZZZZ</name>
<dbReference type="GO" id="GO:0005886">
    <property type="term" value="C:plasma membrane"/>
    <property type="evidence" value="ECO:0007669"/>
    <property type="project" value="TreeGrafter"/>
</dbReference>
<feature type="non-terminal residue" evidence="2">
    <location>
        <position position="85"/>
    </location>
</feature>
<accession>X0YA95</accession>
<dbReference type="EMBL" id="BARS01054105">
    <property type="protein sequence ID" value="GAG45643.1"/>
    <property type="molecule type" value="Genomic_DNA"/>
</dbReference>
<feature type="domain" description="ABC transporter" evidence="1">
    <location>
        <begin position="24"/>
        <end position="76"/>
    </location>
</feature>
<dbReference type="PANTHER" id="PTHR24220:SF86">
    <property type="entry name" value="ABC TRANSPORTER ABCH.1"/>
    <property type="match status" value="1"/>
</dbReference>
<dbReference type="Gene3D" id="3.40.50.300">
    <property type="entry name" value="P-loop containing nucleotide triphosphate hydrolases"/>
    <property type="match status" value="1"/>
</dbReference>
<dbReference type="SUPFAM" id="SSF52540">
    <property type="entry name" value="P-loop containing nucleoside triphosphate hydrolases"/>
    <property type="match status" value="1"/>
</dbReference>
<evidence type="ECO:0000259" key="1">
    <source>
        <dbReference type="Pfam" id="PF00005"/>
    </source>
</evidence>
<dbReference type="InterPro" id="IPR003439">
    <property type="entry name" value="ABC_transporter-like_ATP-bd"/>
</dbReference>